<dbReference type="Proteomes" id="UP001279734">
    <property type="component" value="Unassembled WGS sequence"/>
</dbReference>
<protein>
    <submittedName>
        <fullName evidence="1">Uncharacterized protein</fullName>
    </submittedName>
</protein>
<accession>A0AAD3T9R6</accession>
<dbReference type="AlphaFoldDB" id="A0AAD3T9R6"/>
<name>A0AAD3T9R6_NEPGR</name>
<sequence>MPARYHRLERWIMSAPCHKLGCYYRLEWIRLECRIMLAHYHRPGCCYRPEWIKPECWIMLVGYDRPEWISSEWIRLGCCCDRSGSECRSAFEPG</sequence>
<organism evidence="1 2">
    <name type="scientific">Nepenthes gracilis</name>
    <name type="common">Slender pitcher plant</name>
    <dbReference type="NCBI Taxonomy" id="150966"/>
    <lineage>
        <taxon>Eukaryota</taxon>
        <taxon>Viridiplantae</taxon>
        <taxon>Streptophyta</taxon>
        <taxon>Embryophyta</taxon>
        <taxon>Tracheophyta</taxon>
        <taxon>Spermatophyta</taxon>
        <taxon>Magnoliopsida</taxon>
        <taxon>eudicotyledons</taxon>
        <taxon>Gunneridae</taxon>
        <taxon>Pentapetalae</taxon>
        <taxon>Caryophyllales</taxon>
        <taxon>Nepenthaceae</taxon>
        <taxon>Nepenthes</taxon>
    </lineage>
</organism>
<evidence type="ECO:0000313" key="1">
    <source>
        <dbReference type="EMBL" id="GMH24591.1"/>
    </source>
</evidence>
<proteinExistence type="predicted"/>
<gene>
    <name evidence="1" type="ORF">Nepgr_026434</name>
</gene>
<evidence type="ECO:0000313" key="2">
    <source>
        <dbReference type="Proteomes" id="UP001279734"/>
    </source>
</evidence>
<comment type="caution">
    <text evidence="1">The sequence shown here is derived from an EMBL/GenBank/DDBJ whole genome shotgun (WGS) entry which is preliminary data.</text>
</comment>
<dbReference type="EMBL" id="BSYO01000028">
    <property type="protein sequence ID" value="GMH24591.1"/>
    <property type="molecule type" value="Genomic_DNA"/>
</dbReference>
<keyword evidence="2" id="KW-1185">Reference proteome</keyword>
<reference evidence="1" key="1">
    <citation type="submission" date="2023-05" db="EMBL/GenBank/DDBJ databases">
        <title>Nepenthes gracilis genome sequencing.</title>
        <authorList>
            <person name="Fukushima K."/>
        </authorList>
    </citation>
    <scope>NUCLEOTIDE SEQUENCE</scope>
    <source>
        <strain evidence="1">SING2019-196</strain>
    </source>
</reference>